<dbReference type="PANTHER" id="PTHR11920">
    <property type="entry name" value="GUANYLYL CYCLASE"/>
    <property type="match status" value="1"/>
</dbReference>
<evidence type="ECO:0000313" key="3">
    <source>
        <dbReference type="Proteomes" id="UP000095283"/>
    </source>
</evidence>
<dbReference type="GO" id="GO:0000166">
    <property type="term" value="F:nucleotide binding"/>
    <property type="evidence" value="ECO:0007669"/>
    <property type="project" value="UniProtKB-KW"/>
</dbReference>
<dbReference type="InterPro" id="IPR011009">
    <property type="entry name" value="Kinase-like_dom_sf"/>
</dbReference>
<keyword evidence="3" id="KW-1185">Reference proteome</keyword>
<protein>
    <submittedName>
        <fullName evidence="4">PK_Tyr_Ser-Thr domain-containing protein</fullName>
    </submittedName>
</protein>
<dbReference type="GO" id="GO:0004383">
    <property type="term" value="F:guanylate cyclase activity"/>
    <property type="evidence" value="ECO:0007669"/>
    <property type="project" value="TreeGrafter"/>
</dbReference>
<evidence type="ECO:0000256" key="1">
    <source>
        <dbReference type="ARBA" id="ARBA00022741"/>
    </source>
</evidence>
<dbReference type="PANTHER" id="PTHR11920:SF495">
    <property type="entry name" value="RECEPTOR-TYPE GUANYLATE CYCLASE GCY-7"/>
    <property type="match status" value="1"/>
</dbReference>
<evidence type="ECO:0000256" key="2">
    <source>
        <dbReference type="ARBA" id="ARBA00023239"/>
    </source>
</evidence>
<dbReference type="GO" id="GO:0007168">
    <property type="term" value="P:receptor guanylyl cyclase signaling pathway"/>
    <property type="evidence" value="ECO:0007669"/>
    <property type="project" value="TreeGrafter"/>
</dbReference>
<dbReference type="Gene3D" id="1.10.510.10">
    <property type="entry name" value="Transferase(Phosphotransferase) domain 1"/>
    <property type="match status" value="1"/>
</dbReference>
<dbReference type="AlphaFoldDB" id="A0A1I7XBZ3"/>
<dbReference type="SUPFAM" id="SSF56112">
    <property type="entry name" value="Protein kinase-like (PK-like)"/>
    <property type="match status" value="1"/>
</dbReference>
<dbReference type="Proteomes" id="UP000095283">
    <property type="component" value="Unplaced"/>
</dbReference>
<accession>A0A1I7XBZ3</accession>
<name>A0A1I7XBZ3_HETBA</name>
<sequence length="134" mass="15615">MLFKTFSELLYRIKKGGTVPVRPDLSLDGIEVSTALLHLIRDCWNQKPEDRPSSEVICNLLQAMKPNNKSNLMDHVFNMLEDYTSSLELEVEERTKELTEEKKKADVLLGRMLPRFSLIKYFRLNQLVMVICVR</sequence>
<evidence type="ECO:0000313" key="4">
    <source>
        <dbReference type="WBParaSite" id="Hba_15208"/>
    </source>
</evidence>
<reference evidence="4" key="1">
    <citation type="submission" date="2016-11" db="UniProtKB">
        <authorList>
            <consortium name="WormBaseParasite"/>
        </authorList>
    </citation>
    <scope>IDENTIFICATION</scope>
</reference>
<dbReference type="GO" id="GO:0004016">
    <property type="term" value="F:adenylate cyclase activity"/>
    <property type="evidence" value="ECO:0007669"/>
    <property type="project" value="TreeGrafter"/>
</dbReference>
<keyword evidence="1" id="KW-0547">Nucleotide-binding</keyword>
<dbReference type="WBParaSite" id="Hba_15208">
    <property type="protein sequence ID" value="Hba_15208"/>
    <property type="gene ID" value="Hba_15208"/>
</dbReference>
<dbReference type="GO" id="GO:0001653">
    <property type="term" value="F:peptide receptor activity"/>
    <property type="evidence" value="ECO:0007669"/>
    <property type="project" value="TreeGrafter"/>
</dbReference>
<organism evidence="3 4">
    <name type="scientific">Heterorhabditis bacteriophora</name>
    <name type="common">Entomopathogenic nematode worm</name>
    <dbReference type="NCBI Taxonomy" id="37862"/>
    <lineage>
        <taxon>Eukaryota</taxon>
        <taxon>Metazoa</taxon>
        <taxon>Ecdysozoa</taxon>
        <taxon>Nematoda</taxon>
        <taxon>Chromadorea</taxon>
        <taxon>Rhabditida</taxon>
        <taxon>Rhabditina</taxon>
        <taxon>Rhabditomorpha</taxon>
        <taxon>Strongyloidea</taxon>
        <taxon>Heterorhabditidae</taxon>
        <taxon>Heterorhabditis</taxon>
    </lineage>
</organism>
<dbReference type="InterPro" id="IPR050401">
    <property type="entry name" value="Cyclic_nucleotide_synthase"/>
</dbReference>
<proteinExistence type="predicted"/>
<keyword evidence="2" id="KW-0456">Lyase</keyword>
<dbReference type="GO" id="GO:0005886">
    <property type="term" value="C:plasma membrane"/>
    <property type="evidence" value="ECO:0007669"/>
    <property type="project" value="TreeGrafter"/>
</dbReference>